<evidence type="ECO:0000313" key="2">
    <source>
        <dbReference type="Proteomes" id="UP001187192"/>
    </source>
</evidence>
<accession>A0AA87Z927</accession>
<dbReference type="Proteomes" id="UP001187192">
    <property type="component" value="Unassembled WGS sequence"/>
</dbReference>
<comment type="caution">
    <text evidence="1">The sequence shown here is derived from an EMBL/GenBank/DDBJ whole genome shotgun (WGS) entry which is preliminary data.</text>
</comment>
<dbReference type="AlphaFoldDB" id="A0AA87Z927"/>
<organism evidence="1 2">
    <name type="scientific">Ficus carica</name>
    <name type="common">Common fig</name>
    <dbReference type="NCBI Taxonomy" id="3494"/>
    <lineage>
        <taxon>Eukaryota</taxon>
        <taxon>Viridiplantae</taxon>
        <taxon>Streptophyta</taxon>
        <taxon>Embryophyta</taxon>
        <taxon>Tracheophyta</taxon>
        <taxon>Spermatophyta</taxon>
        <taxon>Magnoliopsida</taxon>
        <taxon>eudicotyledons</taxon>
        <taxon>Gunneridae</taxon>
        <taxon>Pentapetalae</taxon>
        <taxon>rosids</taxon>
        <taxon>fabids</taxon>
        <taxon>Rosales</taxon>
        <taxon>Moraceae</taxon>
        <taxon>Ficeae</taxon>
        <taxon>Ficus</taxon>
    </lineage>
</organism>
<dbReference type="PANTHER" id="PTHR33390">
    <property type="entry name" value="STRESS UP-REGULATED NOD 19 PROTEIN"/>
    <property type="match status" value="1"/>
</dbReference>
<keyword evidence="2" id="KW-1185">Reference proteome</keyword>
<gene>
    <name evidence="1" type="ORF">TIFTF001_041181</name>
</gene>
<dbReference type="EMBL" id="BTGU01001738">
    <property type="protein sequence ID" value="GMN28504.1"/>
    <property type="molecule type" value="Genomic_DNA"/>
</dbReference>
<evidence type="ECO:0000313" key="1">
    <source>
        <dbReference type="EMBL" id="GMN28504.1"/>
    </source>
</evidence>
<name>A0AA87Z927_FICCA</name>
<dbReference type="PANTHER" id="PTHR33390:SF1">
    <property type="entry name" value="STRESS UP-REGULATED NOD 19 PROTEIN"/>
    <property type="match status" value="1"/>
</dbReference>
<dbReference type="Pfam" id="PF07712">
    <property type="entry name" value="SURNod19"/>
    <property type="match status" value="1"/>
</dbReference>
<dbReference type="InterPro" id="IPR011692">
    <property type="entry name" value="Stress_up-reg_Nod19"/>
</dbReference>
<proteinExistence type="predicted"/>
<protein>
    <submittedName>
        <fullName evidence="1">Uncharacterized protein</fullName>
    </submittedName>
</protein>
<reference evidence="1" key="1">
    <citation type="submission" date="2023-07" db="EMBL/GenBank/DDBJ databases">
        <title>draft genome sequence of fig (Ficus carica).</title>
        <authorList>
            <person name="Takahashi T."/>
            <person name="Nishimura K."/>
        </authorList>
    </citation>
    <scope>NUCLEOTIDE SEQUENCE</scope>
</reference>
<sequence>MVNLHAIDTRGTVDALGCLECRCDLYNVTKNADGQPLPKGYIGGLDCCYDQTQCQVKKGFYGARRGLYLKYTVEWADWSDFILPVWIYIFDVTDTWTGLKSAEHNCLVEYDVLKSNKTTSNDSIETKKNYATISTGKYLIYGVAHQHTGGIGATVYGQAVFGDVYTFKLEDIDGRVICSSTAIYGNGTEAGNEAGYIVGMSTCYPKPGSIKILAGERLVHESRYHNNKTHTGVMGLFYILVADKLPN</sequence>